<dbReference type="AlphaFoldDB" id="A0A7S8IDS5"/>
<evidence type="ECO:0000313" key="2">
    <source>
        <dbReference type="Proteomes" id="UP000594468"/>
    </source>
</evidence>
<dbReference type="KEGG" id="pmet:G4Y79_00755"/>
<dbReference type="RefSeq" id="WP_195171004.1">
    <property type="nucleotide sequence ID" value="NZ_CP062983.1"/>
</dbReference>
<organism evidence="1 2">
    <name type="scientific">Phototrophicus methaneseepsis</name>
    <dbReference type="NCBI Taxonomy" id="2710758"/>
    <lineage>
        <taxon>Bacteria</taxon>
        <taxon>Bacillati</taxon>
        <taxon>Chloroflexota</taxon>
        <taxon>Candidatus Thermofontia</taxon>
        <taxon>Phototrophicales</taxon>
        <taxon>Phototrophicaceae</taxon>
        <taxon>Phototrophicus</taxon>
    </lineage>
</organism>
<accession>A0A7S8IDS5</accession>
<keyword evidence="2" id="KW-1185">Reference proteome</keyword>
<protein>
    <submittedName>
        <fullName evidence="1">Uncharacterized protein</fullName>
    </submittedName>
</protein>
<reference evidence="1 2" key="1">
    <citation type="submission" date="2020-02" db="EMBL/GenBank/DDBJ databases">
        <authorList>
            <person name="Zheng R.K."/>
            <person name="Sun C.M."/>
        </authorList>
    </citation>
    <scope>NUCLEOTIDE SEQUENCE [LARGE SCALE GENOMIC DNA]</scope>
    <source>
        <strain evidence="2">rifampicinis</strain>
    </source>
</reference>
<name>A0A7S8IDS5_9CHLR</name>
<proteinExistence type="predicted"/>
<dbReference type="EMBL" id="CP062983">
    <property type="protein sequence ID" value="QPC82935.1"/>
    <property type="molecule type" value="Genomic_DNA"/>
</dbReference>
<gene>
    <name evidence="1" type="ORF">G4Y79_00755</name>
</gene>
<dbReference type="Proteomes" id="UP000594468">
    <property type="component" value="Chromosome"/>
</dbReference>
<sequence>MNEPMLDAVLAHQKALREVADRERLVSLAIQPRRRRKLKPGHGSIVAVIITLLMAK</sequence>
<evidence type="ECO:0000313" key="1">
    <source>
        <dbReference type="EMBL" id="QPC82935.1"/>
    </source>
</evidence>